<feature type="compositionally biased region" description="Low complexity" evidence="4">
    <location>
        <begin position="467"/>
        <end position="481"/>
    </location>
</feature>
<evidence type="ECO:0000313" key="6">
    <source>
        <dbReference type="EMBL" id="KAB7782317.1"/>
    </source>
</evidence>
<dbReference type="InterPro" id="IPR009081">
    <property type="entry name" value="PP-bd_ACP"/>
</dbReference>
<keyword evidence="3" id="KW-0597">Phosphoprotein</keyword>
<dbReference type="InterPro" id="IPR001031">
    <property type="entry name" value="Thioesterase"/>
</dbReference>
<protein>
    <submittedName>
        <fullName evidence="6">Non-ribosomal peptide synthetase</fullName>
    </submittedName>
</protein>
<evidence type="ECO:0000256" key="4">
    <source>
        <dbReference type="SAM" id="MobiDB-lite"/>
    </source>
</evidence>
<dbReference type="SUPFAM" id="SSF47336">
    <property type="entry name" value="ACP-like"/>
    <property type="match status" value="1"/>
</dbReference>
<dbReference type="InterPro" id="IPR006162">
    <property type="entry name" value="Ppantetheine_attach_site"/>
</dbReference>
<keyword evidence="2" id="KW-0596">Phosphopantetheine</keyword>
<sequence length="843" mass="91134">MRHFTQETPALSGETQNGNAFTARCSHSQTRFWLLDQLRPGDPSLHVAARWRIAGRLDAEILVRSFRHLLDRHEALRTAIVGDGGRPVQRIAGTVALPFSEIDLSGLPGDRLGEARTIADAEAGKPFDLARAPLMRVTLLRLGRGDSLLLVTAHHSVCDGWSMVVLAREFIAIYAALIRGQQPSLAPPPLHYADFAEWEVSPPMAEAAERDLAFWARSLRDLTPFELPPDHPRRAGRERRFAAETRRLPAELGERMEACARAHGATPFVLACTVLLGLLGARSGRRDIAIGTQVLGRNEIELEGIVGTFVNTLVLRVECGEGETHFAERLAATRRTILEACDHALAPFDRVVQALAPCRDGLRPPLVSINVRMRPTAETPHAAGPAEGEAPIHLVDLDYAASGSFFDLDLELAPSASGWCLTCEYDAGLYEVQTVAGLLADFERSACAAVGVRLPDPAPWTGRVGRPAAETAPAPKTTDAGIEPEAAREAGGAPDALLPAVRAIWREMLGRPDLSDDEDFFAVGGHSLLAARVVARIEAETGRRVPLWSFFEAGTVARLCALLDGEAAAGMRHRSLQDAPPDAAGRSGFTAIHHAAADQELYRTLAEALGTDQPFATLQLESRVPRQEDTLERLAGAYRAAIDAAQPQGPIRLVGFCRSGVLAFEIARQFAQAGRNVAIVVLIDCWEPGYFRRLAPAAKRRAAAAYRRGRLAALVRHVRRDGAGYLASRAHLWLRSNRAWRGLRRGLHRAGLASANPEEAFWQVTDDLDALALAYEPRPHSGPVLIVRSESVPVGPALDPMLGWGAYAGNGETVSVPGFGHEGAFSPAGCRVMAAKISLMACR</sequence>
<reference evidence="6 7" key="1">
    <citation type="submission" date="2019-10" db="EMBL/GenBank/DDBJ databases">
        <title>Draft Genome Sequence of the Caffeine Degrading Methylotroph Methylorubrum populi PINKEL.</title>
        <authorList>
            <person name="Dawson S.C."/>
            <person name="Zhang X."/>
            <person name="Wright M.E."/>
            <person name="Sharma G."/>
            <person name="Langner J.T."/>
            <person name="Ditty J.L."/>
            <person name="Subuyuj G.A."/>
        </authorList>
    </citation>
    <scope>NUCLEOTIDE SEQUENCE [LARGE SCALE GENOMIC DNA]</scope>
    <source>
        <strain evidence="6 7">Pinkel</strain>
    </source>
</reference>
<dbReference type="PANTHER" id="PTHR45527">
    <property type="entry name" value="NONRIBOSOMAL PEPTIDE SYNTHETASE"/>
    <property type="match status" value="1"/>
</dbReference>
<dbReference type="InterPro" id="IPR001242">
    <property type="entry name" value="Condensation_dom"/>
</dbReference>
<dbReference type="GO" id="GO:0009366">
    <property type="term" value="C:enterobactin synthetase complex"/>
    <property type="evidence" value="ECO:0007669"/>
    <property type="project" value="TreeGrafter"/>
</dbReference>
<dbReference type="GO" id="GO:0043041">
    <property type="term" value="P:amino acid activation for nonribosomal peptide biosynthetic process"/>
    <property type="evidence" value="ECO:0007669"/>
    <property type="project" value="TreeGrafter"/>
</dbReference>
<comment type="caution">
    <text evidence="6">The sequence shown here is derived from an EMBL/GenBank/DDBJ whole genome shotgun (WGS) entry which is preliminary data.</text>
</comment>
<dbReference type="Pfam" id="PF00550">
    <property type="entry name" value="PP-binding"/>
    <property type="match status" value="1"/>
</dbReference>
<dbReference type="SUPFAM" id="SSF53474">
    <property type="entry name" value="alpha/beta-Hydrolases"/>
    <property type="match status" value="1"/>
</dbReference>
<dbReference type="InterPro" id="IPR029058">
    <property type="entry name" value="AB_hydrolase_fold"/>
</dbReference>
<dbReference type="RefSeq" id="WP_152278777.1">
    <property type="nucleotide sequence ID" value="NZ_WEKV01000020.1"/>
</dbReference>
<dbReference type="CDD" id="cd19531">
    <property type="entry name" value="LCL_NRPS-like"/>
    <property type="match status" value="1"/>
</dbReference>
<dbReference type="SUPFAM" id="SSF52777">
    <property type="entry name" value="CoA-dependent acyltransferases"/>
    <property type="match status" value="2"/>
</dbReference>
<dbReference type="Proteomes" id="UP000469949">
    <property type="component" value="Unassembled WGS sequence"/>
</dbReference>
<evidence type="ECO:0000256" key="2">
    <source>
        <dbReference type="ARBA" id="ARBA00022450"/>
    </source>
</evidence>
<dbReference type="GO" id="GO:0005829">
    <property type="term" value="C:cytosol"/>
    <property type="evidence" value="ECO:0007669"/>
    <property type="project" value="TreeGrafter"/>
</dbReference>
<dbReference type="GO" id="GO:0031177">
    <property type="term" value="F:phosphopantetheine binding"/>
    <property type="evidence" value="ECO:0007669"/>
    <property type="project" value="InterPro"/>
</dbReference>
<dbReference type="Gene3D" id="3.30.559.30">
    <property type="entry name" value="Nonribosomal peptide synthetase, condensation domain"/>
    <property type="match status" value="1"/>
</dbReference>
<dbReference type="Gene3D" id="3.30.559.10">
    <property type="entry name" value="Chloramphenicol acetyltransferase-like domain"/>
    <property type="match status" value="1"/>
</dbReference>
<evidence type="ECO:0000256" key="1">
    <source>
        <dbReference type="ARBA" id="ARBA00001957"/>
    </source>
</evidence>
<dbReference type="InterPro" id="IPR036736">
    <property type="entry name" value="ACP-like_sf"/>
</dbReference>
<dbReference type="PROSITE" id="PS00012">
    <property type="entry name" value="PHOSPHOPANTETHEINE"/>
    <property type="match status" value="1"/>
</dbReference>
<evidence type="ECO:0000313" key="7">
    <source>
        <dbReference type="Proteomes" id="UP000469949"/>
    </source>
</evidence>
<dbReference type="GO" id="GO:0047527">
    <property type="term" value="F:2,3-dihydroxybenzoate-serine ligase activity"/>
    <property type="evidence" value="ECO:0007669"/>
    <property type="project" value="TreeGrafter"/>
</dbReference>
<accession>A0A833J0R9</accession>
<feature type="region of interest" description="Disordered" evidence="4">
    <location>
        <begin position="461"/>
        <end position="481"/>
    </location>
</feature>
<gene>
    <name evidence="6" type="ORF">F8B43_5072</name>
</gene>
<dbReference type="InterPro" id="IPR023213">
    <property type="entry name" value="CAT-like_dom_sf"/>
</dbReference>
<dbReference type="Gene3D" id="3.40.50.1820">
    <property type="entry name" value="alpha/beta hydrolase"/>
    <property type="match status" value="1"/>
</dbReference>
<comment type="cofactor">
    <cofactor evidence="1">
        <name>pantetheine 4'-phosphate</name>
        <dbReference type="ChEBI" id="CHEBI:47942"/>
    </cofactor>
</comment>
<dbReference type="PROSITE" id="PS50075">
    <property type="entry name" value="CARRIER"/>
    <property type="match status" value="1"/>
</dbReference>
<dbReference type="SMART" id="SM00823">
    <property type="entry name" value="PKS_PP"/>
    <property type="match status" value="1"/>
</dbReference>
<evidence type="ECO:0000256" key="3">
    <source>
        <dbReference type="ARBA" id="ARBA00022553"/>
    </source>
</evidence>
<dbReference type="EMBL" id="WEKV01000020">
    <property type="protein sequence ID" value="KAB7782317.1"/>
    <property type="molecule type" value="Genomic_DNA"/>
</dbReference>
<proteinExistence type="predicted"/>
<dbReference type="Pfam" id="PF00668">
    <property type="entry name" value="Condensation"/>
    <property type="match status" value="1"/>
</dbReference>
<feature type="domain" description="Carrier" evidence="5">
    <location>
        <begin position="492"/>
        <end position="567"/>
    </location>
</feature>
<name>A0A833J0R9_9HYPH</name>
<dbReference type="InterPro" id="IPR020806">
    <property type="entry name" value="PKS_PP-bd"/>
</dbReference>
<dbReference type="PANTHER" id="PTHR45527:SF1">
    <property type="entry name" value="FATTY ACID SYNTHASE"/>
    <property type="match status" value="1"/>
</dbReference>
<dbReference type="Pfam" id="PF00975">
    <property type="entry name" value="Thioesterase"/>
    <property type="match status" value="1"/>
</dbReference>
<dbReference type="Gene3D" id="1.10.1200.10">
    <property type="entry name" value="ACP-like"/>
    <property type="match status" value="1"/>
</dbReference>
<dbReference type="GO" id="GO:0009239">
    <property type="term" value="P:enterobactin biosynthetic process"/>
    <property type="evidence" value="ECO:0007669"/>
    <property type="project" value="TreeGrafter"/>
</dbReference>
<dbReference type="AlphaFoldDB" id="A0A833J0R9"/>
<evidence type="ECO:0000259" key="5">
    <source>
        <dbReference type="PROSITE" id="PS50075"/>
    </source>
</evidence>
<organism evidence="6 7">
    <name type="scientific">Methylorubrum populi</name>
    <dbReference type="NCBI Taxonomy" id="223967"/>
    <lineage>
        <taxon>Bacteria</taxon>
        <taxon>Pseudomonadati</taxon>
        <taxon>Pseudomonadota</taxon>
        <taxon>Alphaproteobacteria</taxon>
        <taxon>Hyphomicrobiales</taxon>
        <taxon>Methylobacteriaceae</taxon>
        <taxon>Methylorubrum</taxon>
    </lineage>
</organism>